<feature type="region of interest" description="Disordered" evidence="1">
    <location>
        <begin position="278"/>
        <end position="319"/>
    </location>
</feature>
<feature type="region of interest" description="Disordered" evidence="1">
    <location>
        <begin position="65"/>
        <end position="87"/>
    </location>
</feature>
<evidence type="ECO:0000313" key="4">
    <source>
        <dbReference type="Proteomes" id="UP000522081"/>
    </source>
</evidence>
<protein>
    <recommendedName>
        <fullName evidence="5">Inner membrane protein</fullName>
    </recommendedName>
</protein>
<evidence type="ECO:0000256" key="1">
    <source>
        <dbReference type="SAM" id="MobiDB-lite"/>
    </source>
</evidence>
<evidence type="ECO:0008006" key="5">
    <source>
        <dbReference type="Google" id="ProtNLM"/>
    </source>
</evidence>
<keyword evidence="2" id="KW-1133">Transmembrane helix</keyword>
<comment type="caution">
    <text evidence="3">The sequence shown here is derived from an EMBL/GenBank/DDBJ whole genome shotgun (WGS) entry which is preliminary data.</text>
</comment>
<dbReference type="EMBL" id="JACBZF010000002">
    <property type="protein sequence ID" value="NYH95022.1"/>
    <property type="molecule type" value="Genomic_DNA"/>
</dbReference>
<gene>
    <name evidence="3" type="ORF">FHS75_001341</name>
</gene>
<feature type="compositionally biased region" description="Basic and acidic residues" evidence="1">
    <location>
        <begin position="278"/>
        <end position="288"/>
    </location>
</feature>
<name>A0A7Y9XV02_9SPHN</name>
<feature type="transmembrane region" description="Helical" evidence="2">
    <location>
        <begin position="20"/>
        <end position="40"/>
    </location>
</feature>
<proteinExistence type="predicted"/>
<evidence type="ECO:0000313" key="3">
    <source>
        <dbReference type="EMBL" id="NYH95022.1"/>
    </source>
</evidence>
<feature type="compositionally biased region" description="Acidic residues" evidence="1">
    <location>
        <begin position="299"/>
        <end position="311"/>
    </location>
</feature>
<dbReference type="AlphaFoldDB" id="A0A7Y9XV02"/>
<dbReference type="RefSeq" id="WP_179406922.1">
    <property type="nucleotide sequence ID" value="NZ_BMGF01000009.1"/>
</dbReference>
<accession>A0A7Y9XV02</accession>
<keyword evidence="2" id="KW-0472">Membrane</keyword>
<dbReference type="Proteomes" id="UP000522081">
    <property type="component" value="Unassembled WGS sequence"/>
</dbReference>
<sequence length="319" mass="34978">MPDDFGIERAERRDKSGRGALLAALLAFVLGAAIVSYFAWTGDLQRFLPSRSNPPATLDASVVQSERLLDEDPQAPASDAPERRTEAELSTVEARLAMLEDRFSRINLQANAASGNAARAEGLLIAFAARRTIDRGTPLHYLEDQLRLRFTNAQPLAVETVISFANQPVTIDELTARLDAIGDQIATGEGEESGWSRVRRELGEIFTIRRDSAPIVTPQDRIDRAKLLTRAGRIDAAISQVRRLPENEVTSRWIADARRYAAAQRALDLIETTAMLEPRRLQDAEGNRVEQPSPLAEPAESEDAPEADDASEIATASAQ</sequence>
<organism evidence="3 4">
    <name type="scientific">Novosphingobium marinum</name>
    <dbReference type="NCBI Taxonomy" id="1514948"/>
    <lineage>
        <taxon>Bacteria</taxon>
        <taxon>Pseudomonadati</taxon>
        <taxon>Pseudomonadota</taxon>
        <taxon>Alphaproteobacteria</taxon>
        <taxon>Sphingomonadales</taxon>
        <taxon>Sphingomonadaceae</taxon>
        <taxon>Novosphingobium</taxon>
    </lineage>
</organism>
<keyword evidence="2" id="KW-0812">Transmembrane</keyword>
<reference evidence="3 4" key="1">
    <citation type="submission" date="2020-07" db="EMBL/GenBank/DDBJ databases">
        <title>Genomic Encyclopedia of Type Strains, Phase IV (KMG-IV): sequencing the most valuable type-strain genomes for metagenomic binning, comparative biology and taxonomic classification.</title>
        <authorList>
            <person name="Goeker M."/>
        </authorList>
    </citation>
    <scope>NUCLEOTIDE SEQUENCE [LARGE SCALE GENOMIC DNA]</scope>
    <source>
        <strain evidence="3 4">DSM 29043</strain>
    </source>
</reference>
<keyword evidence="4" id="KW-1185">Reference proteome</keyword>
<evidence type="ECO:0000256" key="2">
    <source>
        <dbReference type="SAM" id="Phobius"/>
    </source>
</evidence>